<dbReference type="Gene3D" id="1.10.150.20">
    <property type="entry name" value="5' to 3' exonuclease, C-terminal subdomain"/>
    <property type="match status" value="2"/>
</dbReference>
<dbReference type="PIRSF" id="PIRSF001604">
    <property type="entry name" value="LigA"/>
    <property type="match status" value="1"/>
</dbReference>
<dbReference type="EC" id="6.5.1.2" evidence="7"/>
<evidence type="ECO:0000256" key="8">
    <source>
        <dbReference type="SAM" id="SignalP"/>
    </source>
</evidence>
<evidence type="ECO:0000256" key="5">
    <source>
        <dbReference type="ARBA" id="ARBA00023204"/>
    </source>
</evidence>
<evidence type="ECO:0000256" key="6">
    <source>
        <dbReference type="ARBA" id="ARBA00034005"/>
    </source>
</evidence>
<dbReference type="InterPro" id="IPR050326">
    <property type="entry name" value="NAD_dep_DNA_ligaseB"/>
</dbReference>
<dbReference type="SUPFAM" id="SSF56091">
    <property type="entry name" value="DNA ligase/mRNA capping enzyme, catalytic domain"/>
    <property type="match status" value="1"/>
</dbReference>
<dbReference type="InterPro" id="IPR020923">
    <property type="entry name" value="DNA_ligase_B"/>
</dbReference>
<dbReference type="PANTHER" id="PTHR47810">
    <property type="entry name" value="DNA LIGASE"/>
    <property type="match status" value="1"/>
</dbReference>
<dbReference type="RefSeq" id="WP_239655523.1">
    <property type="nucleotide sequence ID" value="NZ_LR215729.2"/>
</dbReference>
<proteinExistence type="inferred from homology"/>
<keyword evidence="8" id="KW-0732">Signal</keyword>
<feature type="chain" id="PRO_5025035269" description="DNA ligase B" evidence="8">
    <location>
        <begin position="19"/>
        <end position="560"/>
    </location>
</feature>
<evidence type="ECO:0000256" key="2">
    <source>
        <dbReference type="ARBA" id="ARBA00022705"/>
    </source>
</evidence>
<dbReference type="InterPro" id="IPR010994">
    <property type="entry name" value="RuvA_2-like"/>
</dbReference>
<dbReference type="PANTHER" id="PTHR47810:SF1">
    <property type="entry name" value="DNA LIGASE B"/>
    <property type="match status" value="1"/>
</dbReference>
<dbReference type="GO" id="GO:0006260">
    <property type="term" value="P:DNA replication"/>
    <property type="evidence" value="ECO:0007669"/>
    <property type="project" value="UniProtKB-KW"/>
</dbReference>
<organism evidence="10">
    <name type="scientific">Pseudomonas marincola</name>
    <dbReference type="NCBI Taxonomy" id="437900"/>
    <lineage>
        <taxon>Bacteria</taxon>
        <taxon>Pseudomonadati</taxon>
        <taxon>Pseudomonadota</taxon>
        <taxon>Gammaproteobacteria</taxon>
        <taxon>Pseudomonadales</taxon>
        <taxon>Pseudomonadaceae</taxon>
        <taxon>Pseudomonas</taxon>
    </lineage>
</organism>
<name>A0A653E354_9PSED</name>
<dbReference type="GO" id="GO:0006281">
    <property type="term" value="P:DNA repair"/>
    <property type="evidence" value="ECO:0007669"/>
    <property type="project" value="UniProtKB-KW"/>
</dbReference>
<dbReference type="Pfam" id="PF03120">
    <property type="entry name" value="OB_DNA_ligase"/>
    <property type="match status" value="1"/>
</dbReference>
<dbReference type="GO" id="GO:0003911">
    <property type="term" value="F:DNA ligase (NAD+) activity"/>
    <property type="evidence" value="ECO:0007669"/>
    <property type="project" value="UniProtKB-UniRule"/>
</dbReference>
<dbReference type="Gene3D" id="1.10.287.610">
    <property type="entry name" value="Helix hairpin bin"/>
    <property type="match status" value="1"/>
</dbReference>
<dbReference type="InterPro" id="IPR013839">
    <property type="entry name" value="DNAligase_adenylation"/>
</dbReference>
<comment type="catalytic activity">
    <reaction evidence="6 7">
        <text>NAD(+) + (deoxyribonucleotide)n-3'-hydroxyl + 5'-phospho-(deoxyribonucleotide)m = (deoxyribonucleotide)n+m + AMP + beta-nicotinamide D-nucleotide.</text>
        <dbReference type="EC" id="6.5.1.2"/>
    </reaction>
</comment>
<evidence type="ECO:0000256" key="4">
    <source>
        <dbReference type="ARBA" id="ARBA00023027"/>
    </source>
</evidence>
<accession>A0A653E354</accession>
<keyword evidence="4 7" id="KW-0520">NAD</keyword>
<dbReference type="InterPro" id="IPR001679">
    <property type="entry name" value="DNA_ligase"/>
</dbReference>
<dbReference type="Gene3D" id="3.30.470.30">
    <property type="entry name" value="DNA ligase/mRNA capping enzyme"/>
    <property type="match status" value="1"/>
</dbReference>
<keyword evidence="3 7" id="KW-0227">DNA damage</keyword>
<dbReference type="Pfam" id="PF01653">
    <property type="entry name" value="DNA_ligase_aden"/>
    <property type="match status" value="1"/>
</dbReference>
<dbReference type="EMBL" id="LR215729">
    <property type="protein sequence ID" value="VEV97125.1"/>
    <property type="molecule type" value="Genomic_DNA"/>
</dbReference>
<feature type="active site" description="N6-AMP-lysine intermediate" evidence="7">
    <location>
        <position position="125"/>
    </location>
</feature>
<evidence type="ECO:0000256" key="3">
    <source>
        <dbReference type="ARBA" id="ARBA00022763"/>
    </source>
</evidence>
<dbReference type="InterPro" id="IPR012340">
    <property type="entry name" value="NA-bd_OB-fold"/>
</dbReference>
<dbReference type="InterPro" id="IPR013840">
    <property type="entry name" value="DNAligase_N"/>
</dbReference>
<gene>
    <name evidence="7 10" type="primary">ligB</name>
    <name evidence="10" type="ORF">PMYSY11_2079</name>
</gene>
<dbReference type="SMART" id="SM00532">
    <property type="entry name" value="LIGANc"/>
    <property type="match status" value="1"/>
</dbReference>
<keyword evidence="1 7" id="KW-0436">Ligase</keyword>
<dbReference type="HAMAP" id="MF_01587">
    <property type="entry name" value="DNA_ligase_B"/>
    <property type="match status" value="1"/>
</dbReference>
<dbReference type="Gene3D" id="2.40.50.140">
    <property type="entry name" value="Nucleic acid-binding proteins"/>
    <property type="match status" value="1"/>
</dbReference>
<keyword evidence="5 7" id="KW-0234">DNA repair</keyword>
<evidence type="ECO:0000256" key="1">
    <source>
        <dbReference type="ARBA" id="ARBA00022598"/>
    </source>
</evidence>
<dbReference type="SUPFAM" id="SSF47781">
    <property type="entry name" value="RuvA domain 2-like"/>
    <property type="match status" value="1"/>
</dbReference>
<comment type="similarity">
    <text evidence="7">Belongs to the NAD-dependent DNA ligase family. LigB subfamily.</text>
</comment>
<dbReference type="SUPFAM" id="SSF50249">
    <property type="entry name" value="Nucleic acid-binding proteins"/>
    <property type="match status" value="1"/>
</dbReference>
<comment type="function">
    <text evidence="7">Catalyzes the formation of phosphodiester linkages between 5'-phosphoryl and 3'-hydroxyl groups in double-stranded DNA using NAD as a coenzyme and as the energy source for the reaction.</text>
</comment>
<dbReference type="NCBIfam" id="NF005987">
    <property type="entry name" value="PRK08097.1"/>
    <property type="match status" value="1"/>
</dbReference>
<sequence length="560" mass="62677">MPIYLSMLLLLLSVVTEAAPCPAWDKQRASAEINQLHSRIARWDSAYYVDKSPLVSDQIYDQARAQLGQLRDCFPAQTPAATNPLTVNAGPLQHPIAQTGLRKLADEDAVNAWLKSRDEVWIQPKVDGVAVTLIYRNARLVQVISRGDGISGQDWTHNARHISAIPAQLAAQRDLLIQGELYLRLERHVQSRDGGGGARSAVAGLMNRKQLTRQQGAEIGLFVWDWPQGPSDIDARSEQLAALGFPASQQYSRPIKNLEDAQRWRQHWWTQPLPFATDGVVLRHNTRSPAARWQAKPPHWAAAWKYPVSSALARVQAVRFSIGRSGRITPILQLQTIKLDARNISRVSLGSLQRWKQLNIQPGDSVAIRLSGHAIPTLERVVMRTEQSPSVIAPSASDYHSLTCWQDSPGCRQQFSARLKWLASSDGLDMKGVGPATWQKLLDSRQVYQLLDWLALSREQLLATPELGQHRTDLLLHHIQRVRQLPLANWLIALGMPPLNTLPANSWQALARRSEQDWRDLRGIGPKRAAALQAFFAHPQVKRLGQQLQTLEVAGFTPDQ</sequence>
<evidence type="ECO:0000259" key="9">
    <source>
        <dbReference type="SMART" id="SM00532"/>
    </source>
</evidence>
<dbReference type="InterPro" id="IPR004150">
    <property type="entry name" value="NAD_DNA_ligase_OB"/>
</dbReference>
<protein>
    <recommendedName>
        <fullName evidence="7">DNA ligase B</fullName>
        <ecNumber evidence="7">6.5.1.2</ecNumber>
    </recommendedName>
    <alternativeName>
        <fullName evidence="7">Polydeoxyribonucleotide synthase [NAD(+)] B</fullName>
    </alternativeName>
</protein>
<reference evidence="10" key="1">
    <citation type="submission" date="2019-02" db="EMBL/GenBank/DDBJ databases">
        <authorList>
            <consortium name="Genoscope - CEA"/>
            <person name="William W."/>
        </authorList>
    </citation>
    <scope>NUCLEOTIDE SEQUENCE [LARGE SCALE GENOMIC DNA]</scope>
    <source>
        <strain evidence="10">YSy11</strain>
    </source>
</reference>
<keyword evidence="2 7" id="KW-0235">DNA replication</keyword>
<feature type="domain" description="NAD-dependent DNA ligase N-terminal" evidence="9">
    <location>
        <begin position="28"/>
        <end position="427"/>
    </location>
</feature>
<dbReference type="AlphaFoldDB" id="A0A653E354"/>
<feature type="signal peptide" evidence="8">
    <location>
        <begin position="1"/>
        <end position="18"/>
    </location>
</feature>
<evidence type="ECO:0000256" key="7">
    <source>
        <dbReference type="HAMAP-Rule" id="MF_01587"/>
    </source>
</evidence>
<evidence type="ECO:0000313" key="10">
    <source>
        <dbReference type="EMBL" id="VEV97125.1"/>
    </source>
</evidence>